<dbReference type="PANTHER" id="PTHR23020">
    <property type="entry name" value="UNCHARACTERIZED NUCLEAR HORMONE RECEPTOR-RELATED"/>
    <property type="match status" value="1"/>
</dbReference>
<dbReference type="PANTHER" id="PTHR23020:SF8">
    <property type="entry name" value="CHK KINASE-LIKE DOMAIN-CONTAINING PROTEIN"/>
    <property type="match status" value="1"/>
</dbReference>
<name>A0A0N4WSY8_HAEPC</name>
<reference evidence="1 2" key="2">
    <citation type="submission" date="2018-11" db="EMBL/GenBank/DDBJ databases">
        <authorList>
            <consortium name="Pathogen Informatics"/>
        </authorList>
    </citation>
    <scope>NUCLEOTIDE SEQUENCE [LARGE SCALE GENOMIC DNA]</scope>
    <source>
        <strain evidence="1 2">MHpl1</strain>
    </source>
</reference>
<evidence type="ECO:0000313" key="2">
    <source>
        <dbReference type="Proteomes" id="UP000268014"/>
    </source>
</evidence>
<proteinExistence type="predicted"/>
<protein>
    <submittedName>
        <fullName evidence="3">Phytoene/squalene synthase family protein</fullName>
    </submittedName>
</protein>
<organism evidence="3">
    <name type="scientific">Haemonchus placei</name>
    <name type="common">Barber's pole worm</name>
    <dbReference type="NCBI Taxonomy" id="6290"/>
    <lineage>
        <taxon>Eukaryota</taxon>
        <taxon>Metazoa</taxon>
        <taxon>Ecdysozoa</taxon>
        <taxon>Nematoda</taxon>
        <taxon>Chromadorea</taxon>
        <taxon>Rhabditida</taxon>
        <taxon>Rhabditina</taxon>
        <taxon>Rhabditomorpha</taxon>
        <taxon>Strongyloidea</taxon>
        <taxon>Trichostrongylidae</taxon>
        <taxon>Haemonchus</taxon>
    </lineage>
</organism>
<dbReference type="InterPro" id="IPR012877">
    <property type="entry name" value="Dhs-27"/>
</dbReference>
<evidence type="ECO:0000313" key="1">
    <source>
        <dbReference type="EMBL" id="VDO53625.1"/>
    </source>
</evidence>
<accession>A0A0N4WSY8</accession>
<dbReference type="OrthoDB" id="5777157at2759"/>
<evidence type="ECO:0000313" key="3">
    <source>
        <dbReference type="WBParaSite" id="HPLM_0001467501-mRNA-1"/>
    </source>
</evidence>
<dbReference type="EMBL" id="UZAF01018653">
    <property type="protein sequence ID" value="VDO53625.1"/>
    <property type="molecule type" value="Genomic_DNA"/>
</dbReference>
<sequence>MFSATLSGKDRRAYWEELLEDYYGYVKKEIGNRKMPYTIEQLKEAYRQFFPMGAYLIVPAIVPLFEMACGAHAEEWKKEIVTEKCGCLLDDMCFYHDRNMKMKEVGYL</sequence>
<keyword evidence="2" id="KW-1185">Reference proteome</keyword>
<dbReference type="WBParaSite" id="HPLM_0001467501-mRNA-1">
    <property type="protein sequence ID" value="HPLM_0001467501-mRNA-1"/>
    <property type="gene ID" value="HPLM_0001467501"/>
</dbReference>
<dbReference type="Proteomes" id="UP000268014">
    <property type="component" value="Unassembled WGS sequence"/>
</dbReference>
<dbReference type="OMA" id="EMACGAH"/>
<reference evidence="3" key="1">
    <citation type="submission" date="2017-02" db="UniProtKB">
        <authorList>
            <consortium name="WormBaseParasite"/>
        </authorList>
    </citation>
    <scope>IDENTIFICATION</scope>
</reference>
<gene>
    <name evidence="1" type="ORF">HPLM_LOCUS14667</name>
</gene>
<dbReference type="Pfam" id="PF07914">
    <property type="entry name" value="DUF1679"/>
    <property type="match status" value="1"/>
</dbReference>
<dbReference type="AlphaFoldDB" id="A0A0N4WSY8"/>
<dbReference type="InterPro" id="IPR052961">
    <property type="entry name" value="Oxido-Kinase-like_Enzymes"/>
</dbReference>